<evidence type="ECO:0000313" key="2">
    <source>
        <dbReference type="Proteomes" id="UP000290572"/>
    </source>
</evidence>
<reference evidence="1 2" key="1">
    <citation type="submission" date="2018-03" db="EMBL/GenBank/DDBJ databases">
        <title>Draft genome sequence of Rohu Carp (Labeo rohita).</title>
        <authorList>
            <person name="Das P."/>
            <person name="Kushwaha B."/>
            <person name="Joshi C.G."/>
            <person name="Kumar D."/>
            <person name="Nagpure N.S."/>
            <person name="Sahoo L."/>
            <person name="Das S.P."/>
            <person name="Bit A."/>
            <person name="Patnaik S."/>
            <person name="Meher P.K."/>
            <person name="Jayasankar P."/>
            <person name="Koringa P.G."/>
            <person name="Patel N.V."/>
            <person name="Hinsu A.T."/>
            <person name="Kumar R."/>
            <person name="Pandey M."/>
            <person name="Agarwal S."/>
            <person name="Srivastava S."/>
            <person name="Singh M."/>
            <person name="Iquebal M.A."/>
            <person name="Jaiswal S."/>
            <person name="Angadi U.B."/>
            <person name="Kumar N."/>
            <person name="Raza M."/>
            <person name="Shah T.M."/>
            <person name="Rai A."/>
            <person name="Jena J.K."/>
        </authorList>
    </citation>
    <scope>NUCLEOTIDE SEQUENCE [LARGE SCALE GENOMIC DNA]</scope>
    <source>
        <strain evidence="1">DASCIFA01</strain>
        <tissue evidence="1">Testis</tissue>
    </source>
</reference>
<sequence length="131" mass="14539">MAKPALIASVLDPCHKHVRFFAQAEKEAAKAKLTEMCSALEMATTEGDEKAVSAAQAEDTKPSQSNAMMLLLGDDYTTPQQATDYGAEVDIYMRDNPPSLDINPLDWWKANERRFPRLAIPSLHSWDICAI</sequence>
<comment type="caution">
    <text evidence="1">The sequence shown here is derived from an EMBL/GenBank/DDBJ whole genome shotgun (WGS) entry which is preliminary data.</text>
</comment>
<keyword evidence="2" id="KW-1185">Reference proteome</keyword>
<proteinExistence type="predicted"/>
<protein>
    <submittedName>
        <fullName evidence="1">Zinc finger BED domain-containing 1-like protein</fullName>
    </submittedName>
</protein>
<accession>A0A498MP98</accession>
<dbReference type="Proteomes" id="UP000290572">
    <property type="component" value="Unassembled WGS sequence"/>
</dbReference>
<organism evidence="1 2">
    <name type="scientific">Labeo rohita</name>
    <name type="common">Indian major carp</name>
    <name type="synonym">Cyprinus rohita</name>
    <dbReference type="NCBI Taxonomy" id="84645"/>
    <lineage>
        <taxon>Eukaryota</taxon>
        <taxon>Metazoa</taxon>
        <taxon>Chordata</taxon>
        <taxon>Craniata</taxon>
        <taxon>Vertebrata</taxon>
        <taxon>Euteleostomi</taxon>
        <taxon>Actinopterygii</taxon>
        <taxon>Neopterygii</taxon>
        <taxon>Teleostei</taxon>
        <taxon>Ostariophysi</taxon>
        <taxon>Cypriniformes</taxon>
        <taxon>Cyprinidae</taxon>
        <taxon>Labeoninae</taxon>
        <taxon>Labeonini</taxon>
        <taxon>Labeo</taxon>
    </lineage>
</organism>
<evidence type="ECO:0000313" key="1">
    <source>
        <dbReference type="EMBL" id="RXN23318.1"/>
    </source>
</evidence>
<dbReference type="EMBL" id="QBIY01012563">
    <property type="protein sequence ID" value="RXN23318.1"/>
    <property type="molecule type" value="Genomic_DNA"/>
</dbReference>
<gene>
    <name evidence="1" type="ORF">ROHU_006399</name>
</gene>
<dbReference type="AlphaFoldDB" id="A0A498MP98"/>
<name>A0A498MP98_LABRO</name>